<evidence type="ECO:0000256" key="1">
    <source>
        <dbReference type="ARBA" id="ARBA00023186"/>
    </source>
</evidence>
<dbReference type="AlphaFoldDB" id="A0AAX6G823"/>
<dbReference type="GO" id="GO:0005737">
    <property type="term" value="C:cytoplasm"/>
    <property type="evidence" value="ECO:0007669"/>
    <property type="project" value="TreeGrafter"/>
</dbReference>
<dbReference type="InterPro" id="IPR040815">
    <property type="entry name" value="Nas2_N"/>
</dbReference>
<organism evidence="3 4">
    <name type="scientific">Iris pallida</name>
    <name type="common">Sweet iris</name>
    <dbReference type="NCBI Taxonomy" id="29817"/>
    <lineage>
        <taxon>Eukaryota</taxon>
        <taxon>Viridiplantae</taxon>
        <taxon>Streptophyta</taxon>
        <taxon>Embryophyta</taxon>
        <taxon>Tracheophyta</taxon>
        <taxon>Spermatophyta</taxon>
        <taxon>Magnoliopsida</taxon>
        <taxon>Liliopsida</taxon>
        <taxon>Asparagales</taxon>
        <taxon>Iridaceae</taxon>
        <taxon>Iridoideae</taxon>
        <taxon>Irideae</taxon>
        <taxon>Iris</taxon>
    </lineage>
</organism>
<dbReference type="PANTHER" id="PTHR12651:SF1">
    <property type="entry name" value="26S PROTEASOME NON-ATPASE REGULATORY SUBUNIT 9"/>
    <property type="match status" value="1"/>
</dbReference>
<dbReference type="FunFam" id="2.30.42.10:FF:000107">
    <property type="entry name" value="26S proteasome non-ATPase regulatory subunit 9"/>
    <property type="match status" value="1"/>
</dbReference>
<keyword evidence="3" id="KW-0647">Proteasome</keyword>
<gene>
    <name evidence="3" type="ORF">M6B38_381775</name>
</gene>
<dbReference type="SUPFAM" id="SSF50156">
    <property type="entry name" value="PDZ domain-like"/>
    <property type="match status" value="1"/>
</dbReference>
<keyword evidence="4" id="KW-1185">Reference proteome</keyword>
<sequence>MVATNLKAETISLMDKRASIEVEMGAIVDQLCGPGRPGISGNLVDSEGFPRSDIDIPQVRAQRARLAELRIDFQVITSKIEKNLEVLHSARLAKVAPVFPKGSDASTSIEGDTSQVYPMDEDLVVRIPFAVIDEITDDSPAAADGLQLGDHIIKFGSVEVGDDLIRRLASEAQLNQDHPIPLVIMRQGSTMNLFITPRQWFGRGLLGCHFRIL</sequence>
<evidence type="ECO:0000313" key="4">
    <source>
        <dbReference type="Proteomes" id="UP001140949"/>
    </source>
</evidence>
<reference evidence="3" key="1">
    <citation type="journal article" date="2023" name="GigaByte">
        <title>Genome assembly of the bearded iris, Iris pallida Lam.</title>
        <authorList>
            <person name="Bruccoleri R.E."/>
            <person name="Oakeley E.J."/>
            <person name="Faust A.M.E."/>
            <person name="Altorfer M."/>
            <person name="Dessus-Babus S."/>
            <person name="Burckhardt D."/>
            <person name="Oertli M."/>
            <person name="Naumann U."/>
            <person name="Petersen F."/>
            <person name="Wong J."/>
        </authorList>
    </citation>
    <scope>NUCLEOTIDE SEQUENCE</scope>
    <source>
        <strain evidence="3">GSM-AAB239-AS_SAM_17_03QT</strain>
    </source>
</reference>
<dbReference type="Pfam" id="PF18265">
    <property type="entry name" value="Nas2_N"/>
    <property type="match status" value="1"/>
</dbReference>
<proteinExistence type="predicted"/>
<reference evidence="3" key="2">
    <citation type="submission" date="2023-04" db="EMBL/GenBank/DDBJ databases">
        <authorList>
            <person name="Bruccoleri R.E."/>
            <person name="Oakeley E.J."/>
            <person name="Faust A.-M."/>
            <person name="Dessus-Babus S."/>
            <person name="Altorfer M."/>
            <person name="Burckhardt D."/>
            <person name="Oertli M."/>
            <person name="Naumann U."/>
            <person name="Petersen F."/>
            <person name="Wong J."/>
        </authorList>
    </citation>
    <scope>NUCLEOTIDE SEQUENCE</scope>
    <source>
        <strain evidence="3">GSM-AAB239-AS_SAM_17_03QT</strain>
        <tissue evidence="3">Leaf</tissue>
    </source>
</reference>
<accession>A0AAX6G823</accession>
<dbReference type="InterPro" id="IPR035269">
    <property type="entry name" value="PSMD9"/>
</dbReference>
<dbReference type="GO" id="GO:0005634">
    <property type="term" value="C:nucleus"/>
    <property type="evidence" value="ECO:0007669"/>
    <property type="project" value="TreeGrafter"/>
</dbReference>
<dbReference type="GO" id="GO:0000502">
    <property type="term" value="C:proteasome complex"/>
    <property type="evidence" value="ECO:0007669"/>
    <property type="project" value="UniProtKB-KW"/>
</dbReference>
<evidence type="ECO:0000313" key="3">
    <source>
        <dbReference type="EMBL" id="KAJ6824487.1"/>
    </source>
</evidence>
<protein>
    <submittedName>
        <fullName evidence="3">26S proteasome non-ATPase regulatory subunit 9</fullName>
    </submittedName>
</protein>
<comment type="caution">
    <text evidence="3">The sequence shown here is derived from an EMBL/GenBank/DDBJ whole genome shotgun (WGS) entry which is preliminary data.</text>
</comment>
<dbReference type="InterPro" id="IPR036034">
    <property type="entry name" value="PDZ_sf"/>
</dbReference>
<name>A0AAX6G823_IRIPA</name>
<dbReference type="PANTHER" id="PTHR12651">
    <property type="entry name" value="26S PROTEASOME NON-ATPASE REGULATORY SUBUNIT 9"/>
    <property type="match status" value="1"/>
</dbReference>
<keyword evidence="1" id="KW-0143">Chaperone</keyword>
<evidence type="ECO:0000259" key="2">
    <source>
        <dbReference type="Pfam" id="PF18265"/>
    </source>
</evidence>
<dbReference type="GO" id="GO:0070682">
    <property type="term" value="P:proteasome regulatory particle assembly"/>
    <property type="evidence" value="ECO:0007669"/>
    <property type="project" value="InterPro"/>
</dbReference>
<dbReference type="Proteomes" id="UP001140949">
    <property type="component" value="Unassembled WGS sequence"/>
</dbReference>
<dbReference type="Gene3D" id="6.10.140.1710">
    <property type="match status" value="1"/>
</dbReference>
<feature type="domain" description="Nas2 N-terminal" evidence="2">
    <location>
        <begin position="12"/>
        <end position="89"/>
    </location>
</feature>
<dbReference type="Gene3D" id="2.30.42.10">
    <property type="match status" value="1"/>
</dbReference>
<dbReference type="EMBL" id="JANAVB010021999">
    <property type="protein sequence ID" value="KAJ6824487.1"/>
    <property type="molecule type" value="Genomic_DNA"/>
</dbReference>